<gene>
    <name evidence="4" type="ORF">ILEXP_LOCUS26488</name>
</gene>
<evidence type="ECO:0000256" key="1">
    <source>
        <dbReference type="SAM" id="MobiDB-lite"/>
    </source>
</evidence>
<feature type="region of interest" description="Disordered" evidence="1">
    <location>
        <begin position="248"/>
        <end position="280"/>
    </location>
</feature>
<proteinExistence type="predicted"/>
<evidence type="ECO:0008006" key="6">
    <source>
        <dbReference type="Google" id="ProtNLM"/>
    </source>
</evidence>
<evidence type="ECO:0000259" key="2">
    <source>
        <dbReference type="Pfam" id="PF11935"/>
    </source>
</evidence>
<dbReference type="PANTHER" id="PTHR47184:SF3">
    <property type="entry name" value="PHOSPHATIDYLINOSITOL 3-AND 4-KINASE FAMILY PROTEIN-RELATED"/>
    <property type="match status" value="1"/>
</dbReference>
<feature type="region of interest" description="Disordered" evidence="1">
    <location>
        <begin position="1100"/>
        <end position="1120"/>
    </location>
</feature>
<dbReference type="Pfam" id="PF12295">
    <property type="entry name" value="Symplekin_C"/>
    <property type="match status" value="1"/>
</dbReference>
<evidence type="ECO:0000259" key="3">
    <source>
        <dbReference type="Pfam" id="PF12295"/>
    </source>
</evidence>
<protein>
    <recommendedName>
        <fullName evidence="6">Symplekin</fullName>
    </recommendedName>
</protein>
<comment type="caution">
    <text evidence="4">The sequence shown here is derived from an EMBL/GenBank/DDBJ whole genome shotgun (WGS) entry which is preliminary data.</text>
</comment>
<dbReference type="EMBL" id="CAUOFW020003081">
    <property type="protein sequence ID" value="CAK9157918.1"/>
    <property type="molecule type" value="Genomic_DNA"/>
</dbReference>
<dbReference type="InterPro" id="IPR016024">
    <property type="entry name" value="ARM-type_fold"/>
</dbReference>
<feature type="region of interest" description="Disordered" evidence="1">
    <location>
        <begin position="99"/>
        <end position="184"/>
    </location>
</feature>
<evidence type="ECO:0000313" key="5">
    <source>
        <dbReference type="Proteomes" id="UP001642360"/>
    </source>
</evidence>
<dbReference type="SUPFAM" id="SSF48371">
    <property type="entry name" value="ARM repeat"/>
    <property type="match status" value="1"/>
</dbReference>
<dbReference type="InterPro" id="IPR032460">
    <property type="entry name" value="Symplekin/Pta1_N"/>
</dbReference>
<feature type="domain" description="Symplekin C-terminal" evidence="3">
    <location>
        <begin position="882"/>
        <end position="1060"/>
    </location>
</feature>
<dbReference type="Pfam" id="PF11935">
    <property type="entry name" value="SYMPK_PTA1_N"/>
    <property type="match status" value="1"/>
</dbReference>
<feature type="region of interest" description="Disordered" evidence="1">
    <location>
        <begin position="294"/>
        <end position="318"/>
    </location>
</feature>
<evidence type="ECO:0000313" key="4">
    <source>
        <dbReference type="EMBL" id="CAK9157918.1"/>
    </source>
</evidence>
<keyword evidence="5" id="KW-1185">Reference proteome</keyword>
<dbReference type="InterPro" id="IPR011989">
    <property type="entry name" value="ARM-like"/>
</dbReference>
<feature type="compositionally biased region" description="Basic and acidic residues" evidence="1">
    <location>
        <begin position="167"/>
        <end position="177"/>
    </location>
</feature>
<organism evidence="4 5">
    <name type="scientific">Ilex paraguariensis</name>
    <name type="common">yerba mate</name>
    <dbReference type="NCBI Taxonomy" id="185542"/>
    <lineage>
        <taxon>Eukaryota</taxon>
        <taxon>Viridiplantae</taxon>
        <taxon>Streptophyta</taxon>
        <taxon>Embryophyta</taxon>
        <taxon>Tracheophyta</taxon>
        <taxon>Spermatophyta</taxon>
        <taxon>Magnoliopsida</taxon>
        <taxon>eudicotyledons</taxon>
        <taxon>Gunneridae</taxon>
        <taxon>Pentapetalae</taxon>
        <taxon>asterids</taxon>
        <taxon>campanulids</taxon>
        <taxon>Aquifoliales</taxon>
        <taxon>Aquifoliaceae</taxon>
        <taxon>Ilex</taxon>
    </lineage>
</organism>
<reference evidence="4 5" key="1">
    <citation type="submission" date="2024-02" db="EMBL/GenBank/DDBJ databases">
        <authorList>
            <person name="Vignale AGUSTIN F."/>
            <person name="Sosa J E."/>
            <person name="Modenutti C."/>
        </authorList>
    </citation>
    <scope>NUCLEOTIDE SEQUENCE [LARGE SCALE GENOMIC DNA]</scope>
</reference>
<dbReference type="AlphaFoldDB" id="A0ABC8SSN2"/>
<feature type="compositionally biased region" description="Basic and acidic residues" evidence="1">
    <location>
        <begin position="304"/>
        <end position="318"/>
    </location>
</feature>
<dbReference type="Gene3D" id="1.25.10.10">
    <property type="entry name" value="Leucine-rich Repeat Variant"/>
    <property type="match status" value="1"/>
</dbReference>
<feature type="compositionally biased region" description="Polar residues" evidence="1">
    <location>
        <begin position="248"/>
        <end position="274"/>
    </location>
</feature>
<accession>A0ABC8SSN2</accession>
<feature type="domain" description="Symplekin/Pta1 N-terminal" evidence="2">
    <location>
        <begin position="6"/>
        <end position="87"/>
    </location>
</feature>
<feature type="compositionally biased region" description="Basic and acidic residues" evidence="1">
    <location>
        <begin position="99"/>
        <end position="115"/>
    </location>
</feature>
<dbReference type="Proteomes" id="UP001642360">
    <property type="component" value="Unassembled WGS sequence"/>
</dbReference>
<name>A0ABC8SSN2_9AQUA</name>
<dbReference type="PANTHER" id="PTHR47184">
    <property type="entry name" value="PHOSPHATIDYLINOSITOL 3-AND 4-KINASE FAMILY PROTEIN-RELATED"/>
    <property type="match status" value="1"/>
</dbReference>
<sequence>MLVLLRGKLDCLAAVARKRPIHYSSVLSALLNFDPNFEMGKGGHTASIQYSLRTAFLGFLRCTHPAIVESKDRLLRALRAMNAGDAADQVIRQVDKMMRNNGRASRDARLSKDEQPLSYMPVLGDSMKKRSTPLDNEETNGSYDVASKRMRYDPNTHAVPPIQISDSRQDNSVKETPPEVPSIDSALTPVEQMIAMIGALIAEGERGAESLKILISQIHPDLLADIVITNMKHLPKCAPPLTRLGSLSVTRQSDSSSVPAQVVTPNGSTSSAQTPIHPAQVPFTSSNAISQTMSEMSTSIDLPADAKRDPRRDPRRLDPRRVAIPVGVPPIPTVEDNSNSVHSSAIHSSVDAPNSLNKALSVPQVTSVENASVPLMSQTGTDLNVLEYPVVSSADQLSNKEEVLDEEAKEVVLHSEVDIASDSAVSPFCKGYQDTIPENSTDNTMIDEAHSSSLMEDDQLSPVVSTTAVSEETCPDLPVVPSYVELTEEQQRIVRKLAIERIIDSYKHLQGTDFKQTRMALLARLVAQVGQNLLLIDADDEVVVMMQNHIVSDYQQQKGHELVMHVLYHLHTLSMSDSLEESPFAAAVYEKFLQGVAKSLLDSLPATDKSFSRLLGEVPWLPNSLLKLVDDMCYDTRFGKDVHDGDRVTQGLGAVWSLILGRPVHRQACLDIALKCAVHSQDDIRAKAIRLVANKLYVLNYISENIEEFATNMFLSAVEQHVSDIEFSQSGAIEQRTEEEMGSQEASVSGSQISDLGVSENDLVKGTQLDSQSDSSVSFAQAQRLISLFFAICSKKHRLLQLVFDNYARAPKAVKQAIHRHIPILIRALGSSYSELLCILSNPPRGSENLLTLVLHILSEGTTPSSDVVATVKRLYETKLKDATILIPILSSFAKNEVLPIFPRLVDLPLDKFQTALAHILQGSAHQGPALTPAEVLVAIHDINPEKDGLALKKITDACSACFEQRTVFTQQVLAKALNQMVDQTPLPLLFMRTVIQAIDAFPTLVDFVMEILSKLVSRQVWRMPKLWVGFLKCISQTQPHSFHVLLQLPSPQIENALNKYAKLRGPLAAYANQPSIKISLPRSTLLLLGLANESHMQQPHLTSLHASDTSSSVHGATLT</sequence>
<dbReference type="InterPro" id="IPR022075">
    <property type="entry name" value="Symplekin_C"/>
</dbReference>